<evidence type="ECO:0000313" key="4">
    <source>
        <dbReference type="Proteomes" id="UP001233999"/>
    </source>
</evidence>
<dbReference type="AlphaFoldDB" id="A0AAD8EM25"/>
<dbReference type="Proteomes" id="UP001233999">
    <property type="component" value="Unassembled WGS sequence"/>
</dbReference>
<dbReference type="PROSITE" id="PS50227">
    <property type="entry name" value="G_PROTEIN_RECEP_F2_3"/>
    <property type="match status" value="1"/>
</dbReference>
<feature type="region of interest" description="Disordered" evidence="1">
    <location>
        <begin position="1"/>
        <end position="20"/>
    </location>
</feature>
<dbReference type="PROSITE" id="PS00649">
    <property type="entry name" value="G_PROTEIN_RECEP_F2_1"/>
    <property type="match status" value="1"/>
</dbReference>
<feature type="domain" description="G-protein coupled receptors family 2 profile 1" evidence="2">
    <location>
        <begin position="30"/>
        <end position="90"/>
    </location>
</feature>
<dbReference type="GO" id="GO:0016020">
    <property type="term" value="C:membrane"/>
    <property type="evidence" value="ECO:0007669"/>
    <property type="project" value="InterPro"/>
</dbReference>
<dbReference type="EMBL" id="JASPKZ010002711">
    <property type="protein sequence ID" value="KAJ9594854.1"/>
    <property type="molecule type" value="Genomic_DNA"/>
</dbReference>
<protein>
    <recommendedName>
        <fullName evidence="2">G-protein coupled receptors family 2 profile 1 domain-containing protein</fullName>
    </recommendedName>
</protein>
<dbReference type="InterPro" id="IPR017983">
    <property type="entry name" value="GPCR_2_secretin-like_CS"/>
</dbReference>
<name>A0AAD8EM25_DIPPU</name>
<dbReference type="SUPFAM" id="SSF111418">
    <property type="entry name" value="Hormone receptor domain"/>
    <property type="match status" value="1"/>
</dbReference>
<keyword evidence="4" id="KW-1185">Reference proteome</keyword>
<sequence>MDNDYSETAFDGDSDLSSSLNDTDVRKEIECLLKAKFDSDPSASGSILYCPQFWDAVLCWPKTPNGTVAILPCFEELRGIKYDTSRKYIF</sequence>
<evidence type="ECO:0000259" key="2">
    <source>
        <dbReference type="PROSITE" id="PS50227"/>
    </source>
</evidence>
<gene>
    <name evidence="3" type="ORF">L9F63_013842</name>
</gene>
<dbReference type="Pfam" id="PF02793">
    <property type="entry name" value="HRM"/>
    <property type="match status" value="1"/>
</dbReference>
<reference evidence="3" key="2">
    <citation type="submission" date="2023-05" db="EMBL/GenBank/DDBJ databases">
        <authorList>
            <person name="Fouks B."/>
        </authorList>
    </citation>
    <scope>NUCLEOTIDE SEQUENCE</scope>
    <source>
        <strain evidence="3">Stay&amp;Tobe</strain>
        <tissue evidence="3">Testes</tissue>
    </source>
</reference>
<organism evidence="3 4">
    <name type="scientific">Diploptera punctata</name>
    <name type="common">Pacific beetle cockroach</name>
    <dbReference type="NCBI Taxonomy" id="6984"/>
    <lineage>
        <taxon>Eukaryota</taxon>
        <taxon>Metazoa</taxon>
        <taxon>Ecdysozoa</taxon>
        <taxon>Arthropoda</taxon>
        <taxon>Hexapoda</taxon>
        <taxon>Insecta</taxon>
        <taxon>Pterygota</taxon>
        <taxon>Neoptera</taxon>
        <taxon>Polyneoptera</taxon>
        <taxon>Dictyoptera</taxon>
        <taxon>Blattodea</taxon>
        <taxon>Blaberoidea</taxon>
        <taxon>Blaberidae</taxon>
        <taxon>Diplopterinae</taxon>
        <taxon>Diploptera</taxon>
    </lineage>
</organism>
<dbReference type="InterPro" id="IPR001879">
    <property type="entry name" value="GPCR_2_extracellular_dom"/>
</dbReference>
<evidence type="ECO:0000313" key="3">
    <source>
        <dbReference type="EMBL" id="KAJ9594854.1"/>
    </source>
</evidence>
<evidence type="ECO:0000256" key="1">
    <source>
        <dbReference type="SAM" id="MobiDB-lite"/>
    </source>
</evidence>
<accession>A0AAD8EM25</accession>
<dbReference type="Gene3D" id="4.10.1240.10">
    <property type="entry name" value="GPCR, family 2, extracellular hormone receptor domain"/>
    <property type="match status" value="1"/>
</dbReference>
<proteinExistence type="predicted"/>
<reference evidence="3" key="1">
    <citation type="journal article" date="2023" name="IScience">
        <title>Live-bearing cockroach genome reveals convergent evolutionary mechanisms linked to viviparity in insects and beyond.</title>
        <authorList>
            <person name="Fouks B."/>
            <person name="Harrison M.C."/>
            <person name="Mikhailova A.A."/>
            <person name="Marchal E."/>
            <person name="English S."/>
            <person name="Carruthers M."/>
            <person name="Jennings E.C."/>
            <person name="Chiamaka E.L."/>
            <person name="Frigard R.A."/>
            <person name="Pippel M."/>
            <person name="Attardo G.M."/>
            <person name="Benoit J.B."/>
            <person name="Bornberg-Bauer E."/>
            <person name="Tobe S.S."/>
        </authorList>
    </citation>
    <scope>NUCLEOTIDE SEQUENCE</scope>
    <source>
        <strain evidence="3">Stay&amp;Tobe</strain>
    </source>
</reference>
<dbReference type="GO" id="GO:0004930">
    <property type="term" value="F:G protein-coupled receptor activity"/>
    <property type="evidence" value="ECO:0007669"/>
    <property type="project" value="InterPro"/>
</dbReference>
<feature type="compositionally biased region" description="Acidic residues" evidence="1">
    <location>
        <begin position="1"/>
        <end position="14"/>
    </location>
</feature>
<comment type="caution">
    <text evidence="3">The sequence shown here is derived from an EMBL/GenBank/DDBJ whole genome shotgun (WGS) entry which is preliminary data.</text>
</comment>
<dbReference type="InterPro" id="IPR036445">
    <property type="entry name" value="GPCR_2_extracell_dom_sf"/>
</dbReference>